<dbReference type="InterPro" id="IPR012677">
    <property type="entry name" value="Nucleotide-bd_a/b_plait_sf"/>
</dbReference>
<dbReference type="PANTHER" id="PTHR31319">
    <property type="entry name" value="ZINC FINGER PROTEIN CONSTANS-LIKE 4"/>
    <property type="match status" value="1"/>
</dbReference>
<evidence type="ECO:0000259" key="6">
    <source>
        <dbReference type="PROSITE" id="PS50102"/>
    </source>
</evidence>
<evidence type="ECO:0000256" key="4">
    <source>
        <dbReference type="PROSITE-ProRule" id="PRU00357"/>
    </source>
</evidence>
<dbReference type="InterPro" id="IPR000504">
    <property type="entry name" value="RRM_dom"/>
</dbReference>
<evidence type="ECO:0000313" key="8">
    <source>
        <dbReference type="EMBL" id="GEU61253.1"/>
    </source>
</evidence>
<dbReference type="Gene3D" id="3.30.70.330">
    <property type="match status" value="1"/>
</dbReference>
<dbReference type="PROSITE" id="PS50102">
    <property type="entry name" value="RRM"/>
    <property type="match status" value="1"/>
</dbReference>
<dbReference type="PROSITE" id="PS51017">
    <property type="entry name" value="CCT"/>
    <property type="match status" value="1"/>
</dbReference>
<feature type="domain" description="RRM" evidence="6">
    <location>
        <begin position="331"/>
        <end position="425"/>
    </location>
</feature>
<dbReference type="CDD" id="cd00590">
    <property type="entry name" value="RRM_SF"/>
    <property type="match status" value="1"/>
</dbReference>
<dbReference type="AlphaFoldDB" id="A0A6L2LHG4"/>
<reference evidence="8" key="1">
    <citation type="journal article" date="2019" name="Sci. Rep.">
        <title>Draft genome of Tanacetum cinerariifolium, the natural source of mosquito coil.</title>
        <authorList>
            <person name="Yamashiro T."/>
            <person name="Shiraishi A."/>
            <person name="Satake H."/>
            <person name="Nakayama K."/>
        </authorList>
    </citation>
    <scope>NUCLEOTIDE SEQUENCE</scope>
</reference>
<comment type="subcellular location">
    <subcellularLocation>
        <location evidence="1 4">Nucleus</location>
    </subcellularLocation>
</comment>
<dbReference type="SMART" id="SM00360">
    <property type="entry name" value="RRM"/>
    <property type="match status" value="1"/>
</dbReference>
<dbReference type="GO" id="GO:0003700">
    <property type="term" value="F:DNA-binding transcription factor activity"/>
    <property type="evidence" value="ECO:0007669"/>
    <property type="project" value="TreeGrafter"/>
</dbReference>
<sequence length="703" mass="79829">MYSDSGLIFPYFQSFSPDVQQFDDFYNSHKSYSCLGSVIQSSTISDFDLGSEGDLFKAPEPITEEPLLTLDPMTSAMSMITCGEDNLSPQELSVADIESLQNEKFLNDVFHEYKDILENEAETETSPLSEALNYKFPVKTDESSTVKESVHPPGQIPKSMSSECLSSTEWIHGDQVKPSFVNITKMELGNVNGMRRAFSEGDIKTLTNGNGIHRTSSLGQPPLPLLSDHITEDRWRKLSRYRNKKSKRNFGRKIKYACRKALADTQPRIRGRFAKIEESEVPRKVRLRFPFDSPYFPFPFSRSPFNPNILYFPLTMNSFRSKEDYVIRISKSVFVTNFPDSFGSRDLWSLCEEYGKVVDVFIPNRKSKGGKRFAFVRFIRVDDMDRLIGNLCTLWVGRLHLQANAVRYERPPKSSPSVKLPSVKSYAPFSSSPSGSFADAVKDIKNVPSHSSPVSCSRALVLDDTYVNVLDVSGQVMGKTKYVNSILNLRTILTNEGFMDVKLSYLGGLWVMIELNSDETKMKLLQHTGVNSWFEELKPASQEFVCNERIVWVDIEGIPLYLWSSSTFSRIGMKWGTVMDIEESPGSSFARKRLCIKTKYKDHGYLSEDESSLDENNNLGNSQQGNLNRVEESDVEEVSDTIFEVSPQAPRVDVHEVNEKANSPILLYLSYCDSLRILPSSMYMKYLQTLHLNGCMNLDRFPK</sequence>
<organism evidence="8">
    <name type="scientific">Tanacetum cinerariifolium</name>
    <name type="common">Dalmatian daisy</name>
    <name type="synonym">Chrysanthemum cinerariifolium</name>
    <dbReference type="NCBI Taxonomy" id="118510"/>
    <lineage>
        <taxon>Eukaryota</taxon>
        <taxon>Viridiplantae</taxon>
        <taxon>Streptophyta</taxon>
        <taxon>Embryophyta</taxon>
        <taxon>Tracheophyta</taxon>
        <taxon>Spermatophyta</taxon>
        <taxon>Magnoliopsida</taxon>
        <taxon>eudicotyledons</taxon>
        <taxon>Gunneridae</taxon>
        <taxon>Pentapetalae</taxon>
        <taxon>asterids</taxon>
        <taxon>campanulids</taxon>
        <taxon>Asterales</taxon>
        <taxon>Asteraceae</taxon>
        <taxon>Asteroideae</taxon>
        <taxon>Anthemideae</taxon>
        <taxon>Anthemidinae</taxon>
        <taxon>Tanacetum</taxon>
    </lineage>
</organism>
<dbReference type="Pfam" id="PF00076">
    <property type="entry name" value="RRM_1"/>
    <property type="match status" value="1"/>
</dbReference>
<dbReference type="GO" id="GO:0003723">
    <property type="term" value="F:RNA binding"/>
    <property type="evidence" value="ECO:0007669"/>
    <property type="project" value="UniProtKB-UniRule"/>
</dbReference>
<proteinExistence type="predicted"/>
<evidence type="ECO:0000259" key="7">
    <source>
        <dbReference type="PROSITE" id="PS51017"/>
    </source>
</evidence>
<dbReference type="InterPro" id="IPR045281">
    <property type="entry name" value="CONSTANS-like"/>
</dbReference>
<dbReference type="PANTHER" id="PTHR31319:SF110">
    <property type="entry name" value="CCT MOTIF FAMILY PROTEIN"/>
    <property type="match status" value="1"/>
</dbReference>
<feature type="region of interest" description="Disordered" evidence="5">
    <location>
        <begin position="607"/>
        <end position="630"/>
    </location>
</feature>
<dbReference type="SUPFAM" id="SSF54928">
    <property type="entry name" value="RNA-binding domain, RBD"/>
    <property type="match status" value="1"/>
</dbReference>
<evidence type="ECO:0000256" key="2">
    <source>
        <dbReference type="ARBA" id="ARBA00023242"/>
    </source>
</evidence>
<protein>
    <submittedName>
        <fullName evidence="8">CCT domain-containing protein</fullName>
    </submittedName>
</protein>
<comment type="caution">
    <text evidence="8">The sequence shown here is derived from an EMBL/GenBank/DDBJ whole genome shotgun (WGS) entry which is preliminary data.</text>
</comment>
<dbReference type="Pfam" id="PF06203">
    <property type="entry name" value="CCT"/>
    <property type="match status" value="1"/>
</dbReference>
<dbReference type="GO" id="GO:0009909">
    <property type="term" value="P:regulation of flower development"/>
    <property type="evidence" value="ECO:0007669"/>
    <property type="project" value="InterPro"/>
</dbReference>
<keyword evidence="3" id="KW-0694">RNA-binding</keyword>
<dbReference type="InterPro" id="IPR010402">
    <property type="entry name" value="CCT_domain"/>
</dbReference>
<dbReference type="InterPro" id="IPR035979">
    <property type="entry name" value="RBD_domain_sf"/>
</dbReference>
<dbReference type="GO" id="GO:0005634">
    <property type="term" value="C:nucleus"/>
    <property type="evidence" value="ECO:0007669"/>
    <property type="project" value="UniProtKB-SubCell"/>
</dbReference>
<evidence type="ECO:0000256" key="1">
    <source>
        <dbReference type="ARBA" id="ARBA00004123"/>
    </source>
</evidence>
<evidence type="ECO:0000256" key="3">
    <source>
        <dbReference type="PROSITE-ProRule" id="PRU00176"/>
    </source>
</evidence>
<feature type="compositionally biased region" description="Low complexity" evidence="5">
    <location>
        <begin position="616"/>
        <end position="628"/>
    </location>
</feature>
<feature type="domain" description="CCT" evidence="7">
    <location>
        <begin position="234"/>
        <end position="276"/>
    </location>
</feature>
<dbReference type="EMBL" id="BKCJ010004475">
    <property type="protein sequence ID" value="GEU61253.1"/>
    <property type="molecule type" value="Genomic_DNA"/>
</dbReference>
<evidence type="ECO:0000256" key="5">
    <source>
        <dbReference type="SAM" id="MobiDB-lite"/>
    </source>
</evidence>
<gene>
    <name evidence="8" type="ORF">Tci_033231</name>
</gene>
<keyword evidence="2 4" id="KW-0539">Nucleus</keyword>
<accession>A0A6L2LHG4</accession>
<name>A0A6L2LHG4_TANCI</name>